<name>A9NMC0_PICSI</name>
<accession>A9NMC0</accession>
<organism evidence="1">
    <name type="scientific">Picea sitchensis</name>
    <name type="common">Sitka spruce</name>
    <name type="synonym">Pinus sitchensis</name>
    <dbReference type="NCBI Taxonomy" id="3332"/>
    <lineage>
        <taxon>Eukaryota</taxon>
        <taxon>Viridiplantae</taxon>
        <taxon>Streptophyta</taxon>
        <taxon>Embryophyta</taxon>
        <taxon>Tracheophyta</taxon>
        <taxon>Spermatophyta</taxon>
        <taxon>Pinopsida</taxon>
        <taxon>Pinidae</taxon>
        <taxon>Conifers I</taxon>
        <taxon>Pinales</taxon>
        <taxon>Pinaceae</taxon>
        <taxon>Picea</taxon>
    </lineage>
</organism>
<dbReference type="EMBL" id="EF082421">
    <property type="protein sequence ID" value="ABK21781.1"/>
    <property type="molecule type" value="mRNA"/>
</dbReference>
<reference evidence="1" key="1">
    <citation type="journal article" date="2008" name="BMC Genomics">
        <title>A conifer genomics resource of 200,000 spruce (Picea spp.) ESTs and 6,464 high-quality, sequence-finished full-length cDNAs for Sitka spruce (Picea sitchensis).</title>
        <authorList>
            <person name="Ralph S.G."/>
            <person name="Chun H.J."/>
            <person name="Kolosova N."/>
            <person name="Cooper D."/>
            <person name="Oddy C."/>
            <person name="Ritland C.E."/>
            <person name="Kirkpatrick R."/>
            <person name="Moore R."/>
            <person name="Barber S."/>
            <person name="Holt R.A."/>
            <person name="Jones S.J."/>
            <person name="Marra M.A."/>
            <person name="Douglas C.J."/>
            <person name="Ritland K."/>
            <person name="Bohlmann J."/>
        </authorList>
    </citation>
    <scope>NUCLEOTIDE SEQUENCE</scope>
    <source>
        <tissue evidence="1">Bark</tissue>
    </source>
</reference>
<sequence>MQSCARLFKINSRTRPRLRINRKRRNREVIAVVMRMTIQRWLREKSRTRILRLGTNRMIRNRADRKMMGKQRKTHYSLSGHCLR</sequence>
<dbReference type="AlphaFoldDB" id="A9NMC0"/>
<protein>
    <submittedName>
        <fullName evidence="1">Uncharacterized protein</fullName>
    </submittedName>
</protein>
<evidence type="ECO:0000313" key="1">
    <source>
        <dbReference type="EMBL" id="ABK21781.1"/>
    </source>
</evidence>
<proteinExistence type="evidence at transcript level"/>